<keyword evidence="2" id="KW-1185">Reference proteome</keyword>
<evidence type="ECO:0000313" key="1">
    <source>
        <dbReference type="EMBL" id="VUZ46669.1"/>
    </source>
</evidence>
<organism evidence="1 2">
    <name type="scientific">Hymenolepis diminuta</name>
    <name type="common">Rat tapeworm</name>
    <dbReference type="NCBI Taxonomy" id="6216"/>
    <lineage>
        <taxon>Eukaryota</taxon>
        <taxon>Metazoa</taxon>
        <taxon>Spiralia</taxon>
        <taxon>Lophotrochozoa</taxon>
        <taxon>Platyhelminthes</taxon>
        <taxon>Cestoda</taxon>
        <taxon>Eucestoda</taxon>
        <taxon>Cyclophyllidea</taxon>
        <taxon>Hymenolepididae</taxon>
        <taxon>Hymenolepis</taxon>
    </lineage>
</organism>
<dbReference type="Proteomes" id="UP000321570">
    <property type="component" value="Unassembled WGS sequence"/>
</dbReference>
<accession>A0A564YI83</accession>
<gene>
    <name evidence="1" type="ORF">WMSIL1_LOCUS6850</name>
</gene>
<dbReference type="AlphaFoldDB" id="A0A564YI83"/>
<feature type="non-terminal residue" evidence="1">
    <location>
        <position position="1"/>
    </location>
</feature>
<sequence>ASDTSTTTVSLNSKSSIQALVVSVSPKELPTVTLVQAANDEVKSHPSVRNSVKVTNLSQSIESSIPPRSSL</sequence>
<name>A0A564YI83_HYMDI</name>
<proteinExistence type="predicted"/>
<evidence type="ECO:0000313" key="2">
    <source>
        <dbReference type="Proteomes" id="UP000321570"/>
    </source>
</evidence>
<protein>
    <submittedName>
        <fullName evidence="1">Uncharacterized protein</fullName>
    </submittedName>
</protein>
<reference evidence="1 2" key="1">
    <citation type="submission" date="2019-07" db="EMBL/GenBank/DDBJ databases">
        <authorList>
            <person name="Jastrzebski P J."/>
            <person name="Paukszto L."/>
            <person name="Jastrzebski P J."/>
        </authorList>
    </citation>
    <scope>NUCLEOTIDE SEQUENCE [LARGE SCALE GENOMIC DNA]</scope>
    <source>
        <strain evidence="1 2">WMS-il1</strain>
    </source>
</reference>
<dbReference type="EMBL" id="CABIJS010000222">
    <property type="protein sequence ID" value="VUZ46669.1"/>
    <property type="molecule type" value="Genomic_DNA"/>
</dbReference>